<sequence length="132" mass="14609">MLLSSTLPPKLQRIVSPSLSIFARSATRKLYRPEQAMRGTLPRHLYTTPRILSSGSLFNLSGLSTSRESGFLSKERGIPRTEFSPHLELIRLSEVEPFAKKKLPTTSLQPSPASSHKLTQQSDDSGISVAYL</sequence>
<accession>A0AA39RB06</accession>
<evidence type="ECO:0000313" key="2">
    <source>
        <dbReference type="EMBL" id="KAK0517340.1"/>
    </source>
</evidence>
<evidence type="ECO:0000256" key="1">
    <source>
        <dbReference type="SAM" id="MobiDB-lite"/>
    </source>
</evidence>
<dbReference type="AlphaFoldDB" id="A0AA39RB06"/>
<organism evidence="2 3">
    <name type="scientific">Cladonia borealis</name>
    <dbReference type="NCBI Taxonomy" id="184061"/>
    <lineage>
        <taxon>Eukaryota</taxon>
        <taxon>Fungi</taxon>
        <taxon>Dikarya</taxon>
        <taxon>Ascomycota</taxon>
        <taxon>Pezizomycotina</taxon>
        <taxon>Lecanoromycetes</taxon>
        <taxon>OSLEUM clade</taxon>
        <taxon>Lecanoromycetidae</taxon>
        <taxon>Lecanorales</taxon>
        <taxon>Lecanorineae</taxon>
        <taxon>Cladoniaceae</taxon>
        <taxon>Cladonia</taxon>
    </lineage>
</organism>
<feature type="region of interest" description="Disordered" evidence="1">
    <location>
        <begin position="103"/>
        <end position="132"/>
    </location>
</feature>
<evidence type="ECO:0000313" key="3">
    <source>
        <dbReference type="Proteomes" id="UP001166286"/>
    </source>
</evidence>
<name>A0AA39RB06_9LECA</name>
<comment type="caution">
    <text evidence="2">The sequence shown here is derived from an EMBL/GenBank/DDBJ whole genome shotgun (WGS) entry which is preliminary data.</text>
</comment>
<proteinExistence type="predicted"/>
<reference evidence="2" key="1">
    <citation type="submission" date="2023-03" db="EMBL/GenBank/DDBJ databases">
        <title>Complete genome of Cladonia borealis.</title>
        <authorList>
            <person name="Park H."/>
        </authorList>
    </citation>
    <scope>NUCLEOTIDE SEQUENCE</scope>
    <source>
        <strain evidence="2">ANT050790</strain>
    </source>
</reference>
<dbReference type="Proteomes" id="UP001166286">
    <property type="component" value="Unassembled WGS sequence"/>
</dbReference>
<dbReference type="EMBL" id="JAFEKC020000001">
    <property type="protein sequence ID" value="KAK0517340.1"/>
    <property type="molecule type" value="Genomic_DNA"/>
</dbReference>
<feature type="compositionally biased region" description="Polar residues" evidence="1">
    <location>
        <begin position="104"/>
        <end position="125"/>
    </location>
</feature>
<protein>
    <submittedName>
        <fullName evidence="2">Uncharacterized protein</fullName>
    </submittedName>
</protein>
<keyword evidence="3" id="KW-1185">Reference proteome</keyword>
<gene>
    <name evidence="2" type="ORF">JMJ35_000495</name>
</gene>